<evidence type="ECO:0000313" key="1">
    <source>
        <dbReference type="EMBL" id="MCP1173777.1"/>
    </source>
</evidence>
<gene>
    <name evidence="1" type="ORF">NKG59_15555</name>
</gene>
<keyword evidence="2" id="KW-1185">Reference proteome</keyword>
<sequence length="113" mass="12531">MDPNLAHLVCDSFSDSSFDAMRRAAKVDSNQAEIVAALRKIGARVEPMHSMGRGFPDLLVMWRGVLTLLEVKDGSKSPSRRKLTPDQIEWHAQWGECVRVVENVEQAIEAIGG</sequence>
<evidence type="ECO:0008006" key="3">
    <source>
        <dbReference type="Google" id="ProtNLM"/>
    </source>
</evidence>
<accession>A0AA42BLD1</accession>
<organism evidence="1 2">
    <name type="scientific">Ralstonia chuxiongensis</name>
    <dbReference type="NCBI Taxonomy" id="2957504"/>
    <lineage>
        <taxon>Bacteria</taxon>
        <taxon>Pseudomonadati</taxon>
        <taxon>Pseudomonadota</taxon>
        <taxon>Betaproteobacteria</taxon>
        <taxon>Burkholderiales</taxon>
        <taxon>Burkholderiaceae</taxon>
        <taxon>Ralstonia</taxon>
    </lineage>
</organism>
<dbReference type="InterPro" id="IPR011856">
    <property type="entry name" value="tRNA_endonuc-like_dom_sf"/>
</dbReference>
<comment type="caution">
    <text evidence="1">The sequence shown here is derived from an EMBL/GenBank/DDBJ whole genome shotgun (WGS) entry which is preliminary data.</text>
</comment>
<dbReference type="EMBL" id="JAMYWC010000004">
    <property type="protein sequence ID" value="MCP1173777.1"/>
    <property type="molecule type" value="Genomic_DNA"/>
</dbReference>
<dbReference type="AlphaFoldDB" id="A0AA42BLD1"/>
<dbReference type="Proteomes" id="UP001162793">
    <property type="component" value="Unassembled WGS sequence"/>
</dbReference>
<dbReference type="Gene3D" id="3.40.1350.10">
    <property type="match status" value="1"/>
</dbReference>
<proteinExistence type="predicted"/>
<reference evidence="2" key="1">
    <citation type="journal article" date="2023" name="Front. Microbiol.">
        <title>Ralstonia chuxiongensis sp. nov., Ralstonia mojiangensis sp. nov., and Ralstonia soli sp. nov., isolated from tobacco fields, are three novel species in the family Burkholderiaceae.</title>
        <authorList>
            <person name="Lu C.H."/>
            <person name="Zhang Y.Y."/>
            <person name="Jiang N."/>
            <person name="Chen W."/>
            <person name="Shao X."/>
            <person name="Zhao Z.M."/>
            <person name="Lu W.L."/>
            <person name="Hu X."/>
            <person name="Xi Y.X."/>
            <person name="Zou S.Y."/>
            <person name="Wei Q.J."/>
            <person name="Lin Z.L."/>
            <person name="Gong L."/>
            <person name="Gai X.T."/>
            <person name="Zhang L.Q."/>
            <person name="Li J.Y."/>
            <person name="Jin Y."/>
            <person name="Xia Z.Y."/>
        </authorList>
    </citation>
    <scope>NUCLEOTIDE SEQUENCE [LARGE SCALE GENOMIC DNA]</scope>
    <source>
        <strain evidence="2">21YRMH01-3</strain>
    </source>
</reference>
<evidence type="ECO:0000313" key="2">
    <source>
        <dbReference type="Proteomes" id="UP001162793"/>
    </source>
</evidence>
<dbReference type="RefSeq" id="WP_253538467.1">
    <property type="nucleotide sequence ID" value="NZ_JAMYWC010000004.1"/>
</dbReference>
<dbReference type="GO" id="GO:0003676">
    <property type="term" value="F:nucleic acid binding"/>
    <property type="evidence" value="ECO:0007669"/>
    <property type="project" value="InterPro"/>
</dbReference>
<name>A0AA42BLD1_9RALS</name>
<protein>
    <recommendedName>
        <fullName evidence="3">VRR-NUC domain-containing protein</fullName>
    </recommendedName>
</protein>